<keyword evidence="5" id="KW-1185">Reference proteome</keyword>
<reference evidence="4 5" key="1">
    <citation type="submission" date="2021-08" db="EMBL/GenBank/DDBJ databases">
        <authorList>
            <person name="Peeters C."/>
        </authorList>
    </citation>
    <scope>NUCLEOTIDE SEQUENCE [LARGE SCALE GENOMIC DNA]</scope>
    <source>
        <strain evidence="4 5">LMG 23994</strain>
    </source>
</reference>
<dbReference type="RefSeq" id="WP_224001309.1">
    <property type="nucleotide sequence ID" value="NZ_CAJZAF010000007.1"/>
</dbReference>
<dbReference type="Gene3D" id="3.40.50.2300">
    <property type="match status" value="1"/>
</dbReference>
<comment type="caution">
    <text evidence="4">The sequence shown here is derived from an EMBL/GenBank/DDBJ whole genome shotgun (WGS) entry which is preliminary data.</text>
</comment>
<accession>A0ABM8WR73</accession>
<feature type="domain" description="Response regulatory" evidence="2">
    <location>
        <begin position="9"/>
        <end position="131"/>
    </location>
</feature>
<dbReference type="SUPFAM" id="SSF52172">
    <property type="entry name" value="CheY-like"/>
    <property type="match status" value="1"/>
</dbReference>
<dbReference type="PANTHER" id="PTHR33121">
    <property type="entry name" value="CYCLIC DI-GMP PHOSPHODIESTERASE PDEF"/>
    <property type="match status" value="1"/>
</dbReference>
<dbReference type="InterPro" id="IPR011006">
    <property type="entry name" value="CheY-like_superfamily"/>
</dbReference>
<dbReference type="InterPro" id="IPR035919">
    <property type="entry name" value="EAL_sf"/>
</dbReference>
<organism evidence="4 5">
    <name type="scientific">Cupriavidus pinatubonensis</name>
    <dbReference type="NCBI Taxonomy" id="248026"/>
    <lineage>
        <taxon>Bacteria</taxon>
        <taxon>Pseudomonadati</taxon>
        <taxon>Pseudomonadota</taxon>
        <taxon>Betaproteobacteria</taxon>
        <taxon>Burkholderiales</taxon>
        <taxon>Burkholderiaceae</taxon>
        <taxon>Cupriavidus</taxon>
    </lineage>
</organism>
<dbReference type="PROSITE" id="PS50883">
    <property type="entry name" value="EAL"/>
    <property type="match status" value="1"/>
</dbReference>
<dbReference type="Gene3D" id="3.20.20.450">
    <property type="entry name" value="EAL domain"/>
    <property type="match status" value="1"/>
</dbReference>
<feature type="modified residue" description="4-aspartylphosphate" evidence="1">
    <location>
        <position position="61"/>
    </location>
</feature>
<evidence type="ECO:0000259" key="2">
    <source>
        <dbReference type="PROSITE" id="PS50110"/>
    </source>
</evidence>
<sequence length="405" mass="44574">MENELERRKVLVVDDDPFVLNLLTRQLTQLGFRDIVAFERAPEALALLEKESQSIGLIFSDLQMPDMDGVEFVRHLVGAGYAGGLLLVSGEDPRVIQSAQKLARIQGLHVVGALRKPASASQLKEQLLSKPLASAQTGPAVQHCRFQAEELRRAIDTGEIVNYYQPKVSLQTAALVGMEALARWQHPSAGLVAAGQFIELAEESGVIAELTRSVLTSALRQARWWQDAGIPLSVAVNLSMDNLTALDLPDFIERTADQAGVSLSRLVLEITESRVMAEPMLALDVLTRLRLKRISLSIDDFGTGYSSLAQLRDIPFDEMKLDRSFVHGAWREPPLRTILEATLGMARELGIHTVAEGVEDVQDWQFLRASGCNLAQGYFIGRPMPAGEVEAWIASWEARRACLTG</sequence>
<dbReference type="InterPro" id="IPR001789">
    <property type="entry name" value="Sig_transdc_resp-reg_receiver"/>
</dbReference>
<dbReference type="InterPro" id="IPR001633">
    <property type="entry name" value="EAL_dom"/>
</dbReference>
<dbReference type="EMBL" id="CAJZAF010000007">
    <property type="protein sequence ID" value="CAG9169871.1"/>
    <property type="molecule type" value="Genomic_DNA"/>
</dbReference>
<dbReference type="PANTHER" id="PTHR33121:SF79">
    <property type="entry name" value="CYCLIC DI-GMP PHOSPHODIESTERASE PDED-RELATED"/>
    <property type="match status" value="1"/>
</dbReference>
<protein>
    <submittedName>
        <fullName evidence="4">Signaling protein</fullName>
    </submittedName>
</protein>
<evidence type="ECO:0000313" key="5">
    <source>
        <dbReference type="Proteomes" id="UP000701702"/>
    </source>
</evidence>
<dbReference type="InterPro" id="IPR050706">
    <property type="entry name" value="Cyclic-di-GMP_PDE-like"/>
</dbReference>
<keyword evidence="1" id="KW-0597">Phosphoprotein</keyword>
<evidence type="ECO:0000256" key="1">
    <source>
        <dbReference type="PROSITE-ProRule" id="PRU00169"/>
    </source>
</evidence>
<dbReference type="SMART" id="SM00448">
    <property type="entry name" value="REC"/>
    <property type="match status" value="1"/>
</dbReference>
<feature type="domain" description="EAL" evidence="3">
    <location>
        <begin position="144"/>
        <end position="397"/>
    </location>
</feature>
<dbReference type="Proteomes" id="UP000701702">
    <property type="component" value="Unassembled WGS sequence"/>
</dbReference>
<evidence type="ECO:0000259" key="3">
    <source>
        <dbReference type="PROSITE" id="PS50883"/>
    </source>
</evidence>
<dbReference type="CDD" id="cd01948">
    <property type="entry name" value="EAL"/>
    <property type="match status" value="1"/>
</dbReference>
<evidence type="ECO:0000313" key="4">
    <source>
        <dbReference type="EMBL" id="CAG9169871.1"/>
    </source>
</evidence>
<dbReference type="SUPFAM" id="SSF141868">
    <property type="entry name" value="EAL domain-like"/>
    <property type="match status" value="1"/>
</dbReference>
<dbReference type="Pfam" id="PF00563">
    <property type="entry name" value="EAL"/>
    <property type="match status" value="1"/>
</dbReference>
<dbReference type="SMART" id="SM00052">
    <property type="entry name" value="EAL"/>
    <property type="match status" value="1"/>
</dbReference>
<name>A0ABM8WR73_9BURK</name>
<proteinExistence type="predicted"/>
<dbReference type="Pfam" id="PF00072">
    <property type="entry name" value="Response_reg"/>
    <property type="match status" value="1"/>
</dbReference>
<dbReference type="PROSITE" id="PS50110">
    <property type="entry name" value="RESPONSE_REGULATORY"/>
    <property type="match status" value="1"/>
</dbReference>
<gene>
    <name evidence="4" type="ORF">LMG23994_01705</name>
</gene>